<reference evidence="1 2" key="1">
    <citation type="journal article" date="2015" name="J. Bacteriol.">
        <title>Resources for Genetic and Genomic Analysis of Emerging Pathogen Acinetobacter baumannii.</title>
        <authorList>
            <person name="Gallagher L.A."/>
            <person name="Ramage E."/>
            <person name="Weiss E.J."/>
            <person name="Radey M."/>
            <person name="Hayden H.S."/>
            <person name="Held K.G."/>
            <person name="Huse H.K."/>
            <person name="Zurawski D.V."/>
            <person name="Brittnacher M.J."/>
            <person name="Manoil C."/>
        </authorList>
    </citation>
    <scope>NUCLEOTIDE SEQUENCE [LARGE SCALE GENOMIC DNA]</scope>
    <source>
        <strain evidence="1 2">AB5075-UW</strain>
    </source>
</reference>
<dbReference type="PATRIC" id="fig|470.1345.peg.1602"/>
<gene>
    <name evidence="1" type="ORF">ABUW_1647</name>
</gene>
<dbReference type="AlphaFoldDB" id="A0A0D5YGF7"/>
<dbReference type="EMBL" id="CP008706">
    <property type="protein sequence ID" value="AKA31385.1"/>
    <property type="molecule type" value="Genomic_DNA"/>
</dbReference>
<sequence>MERYLSQVTASLCTYIKKDFDSLRMLHMKKFKAFQIY</sequence>
<organism evidence="1 2">
    <name type="scientific">Acinetobacter baumannii</name>
    <dbReference type="NCBI Taxonomy" id="470"/>
    <lineage>
        <taxon>Bacteria</taxon>
        <taxon>Pseudomonadati</taxon>
        <taxon>Pseudomonadota</taxon>
        <taxon>Gammaproteobacteria</taxon>
        <taxon>Moraxellales</taxon>
        <taxon>Moraxellaceae</taxon>
        <taxon>Acinetobacter</taxon>
        <taxon>Acinetobacter calcoaceticus/baumannii complex</taxon>
    </lineage>
</organism>
<name>A0A0D5YGF7_ACIBA</name>
<proteinExistence type="predicted"/>
<reference evidence="2" key="2">
    <citation type="submission" date="2015-03" db="EMBL/GenBank/DDBJ databases">
        <authorList>
            <person name="Gallagher L.A."/>
            <person name="Hayden H.S."/>
            <person name="Weiss E.J."/>
            <person name="Hager K.R."/>
            <person name="Ramage E."/>
            <person name="Radey M.R."/>
            <person name="Bydalek R."/>
            <person name="Manoil C."/>
            <person name="Miller S.I."/>
            <person name="Brittnacher M.J."/>
        </authorList>
    </citation>
    <scope>NUCLEOTIDE SEQUENCE [LARGE SCALE GENOMIC DNA]</scope>
    <source>
        <strain evidence="2">AB5075-UW</strain>
    </source>
</reference>
<evidence type="ECO:0000313" key="2">
    <source>
        <dbReference type="Proteomes" id="UP000032746"/>
    </source>
</evidence>
<evidence type="ECO:0000313" key="1">
    <source>
        <dbReference type="EMBL" id="AKA31385.1"/>
    </source>
</evidence>
<dbReference type="Proteomes" id="UP000032746">
    <property type="component" value="Chromosome"/>
</dbReference>
<protein>
    <submittedName>
        <fullName evidence="1">Uncharacterized protein</fullName>
    </submittedName>
</protein>
<accession>A0A0D5YGF7</accession>